<evidence type="ECO:0000313" key="1">
    <source>
        <dbReference type="EMBL" id="MBQ0855424.1"/>
    </source>
</evidence>
<protein>
    <submittedName>
        <fullName evidence="1">Uncharacterized protein</fullName>
    </submittedName>
</protein>
<dbReference type="Gene3D" id="1.10.260.40">
    <property type="entry name" value="lambda repressor-like DNA-binding domains"/>
    <property type="match status" value="1"/>
</dbReference>
<accession>A0A940Y158</accession>
<organism evidence="1 2">
    <name type="scientific">Streptomyces liliiviolaceus</name>
    <dbReference type="NCBI Taxonomy" id="2823109"/>
    <lineage>
        <taxon>Bacteria</taxon>
        <taxon>Bacillati</taxon>
        <taxon>Actinomycetota</taxon>
        <taxon>Actinomycetes</taxon>
        <taxon>Kitasatosporales</taxon>
        <taxon>Streptomycetaceae</taxon>
        <taxon>Streptomyces</taxon>
    </lineage>
</organism>
<comment type="caution">
    <text evidence="1">The sequence shown here is derived from an EMBL/GenBank/DDBJ whole genome shotgun (WGS) entry which is preliminary data.</text>
</comment>
<dbReference type="EMBL" id="JAGPYQ010000002">
    <property type="protein sequence ID" value="MBQ0855424.1"/>
    <property type="molecule type" value="Genomic_DNA"/>
</dbReference>
<sequence>MDGREPEQEPQTLAEKMEYLIDNAFAPGEAPWGDRASDRAVAAAINGFHRRTVVSHATMGKMRSGAIDGSTSGPYVPGQPIINAVAEFFDVDPLFFKPQHEVVKRVFESLNFLRAVHRGDVQGLAGRGVTSGLSADLLAYLNDVAAELSDDTPPS</sequence>
<gene>
    <name evidence="1" type="ORF">J8N05_45465</name>
</gene>
<name>A0A940Y158_9ACTN</name>
<dbReference type="RefSeq" id="WP_210893766.1">
    <property type="nucleotide sequence ID" value="NZ_JAGPYQ010000002.1"/>
</dbReference>
<proteinExistence type="predicted"/>
<keyword evidence="2" id="KW-1185">Reference proteome</keyword>
<dbReference type="GO" id="GO:0003677">
    <property type="term" value="F:DNA binding"/>
    <property type="evidence" value="ECO:0007669"/>
    <property type="project" value="InterPro"/>
</dbReference>
<reference evidence="1 2" key="1">
    <citation type="submission" date="2021-04" db="EMBL/GenBank/DDBJ databases">
        <authorList>
            <person name="Tang X."/>
            <person name="Zhou X."/>
            <person name="Chen X."/>
            <person name="Cernava T."/>
            <person name="Zhang C."/>
        </authorList>
    </citation>
    <scope>NUCLEOTIDE SEQUENCE [LARGE SCALE GENOMIC DNA]</scope>
    <source>
        <strain evidence="1 2">BH-SS-21</strain>
    </source>
</reference>
<dbReference type="AlphaFoldDB" id="A0A940Y158"/>
<dbReference type="InterPro" id="IPR010982">
    <property type="entry name" value="Lambda_DNA-bd_dom_sf"/>
</dbReference>
<evidence type="ECO:0000313" key="2">
    <source>
        <dbReference type="Proteomes" id="UP000677413"/>
    </source>
</evidence>
<dbReference type="Proteomes" id="UP000677413">
    <property type="component" value="Unassembled WGS sequence"/>
</dbReference>